<organism evidence="1 2">
    <name type="scientific">Virgisporangium aurantiacum</name>
    <dbReference type="NCBI Taxonomy" id="175570"/>
    <lineage>
        <taxon>Bacteria</taxon>
        <taxon>Bacillati</taxon>
        <taxon>Actinomycetota</taxon>
        <taxon>Actinomycetes</taxon>
        <taxon>Micromonosporales</taxon>
        <taxon>Micromonosporaceae</taxon>
        <taxon>Virgisporangium</taxon>
    </lineage>
</organism>
<name>A0A8J3ZEK9_9ACTN</name>
<dbReference type="AlphaFoldDB" id="A0A8J3ZEK9"/>
<dbReference type="Proteomes" id="UP000612585">
    <property type="component" value="Unassembled WGS sequence"/>
</dbReference>
<accession>A0A8J3ZEK9</accession>
<evidence type="ECO:0000313" key="1">
    <source>
        <dbReference type="EMBL" id="GIJ62627.1"/>
    </source>
</evidence>
<proteinExistence type="predicted"/>
<keyword evidence="2" id="KW-1185">Reference proteome</keyword>
<comment type="caution">
    <text evidence="1">The sequence shown here is derived from an EMBL/GenBank/DDBJ whole genome shotgun (WGS) entry which is preliminary data.</text>
</comment>
<evidence type="ECO:0000313" key="2">
    <source>
        <dbReference type="Proteomes" id="UP000612585"/>
    </source>
</evidence>
<reference evidence="1" key="1">
    <citation type="submission" date="2021-01" db="EMBL/GenBank/DDBJ databases">
        <title>Whole genome shotgun sequence of Virgisporangium aurantiacum NBRC 16421.</title>
        <authorList>
            <person name="Komaki H."/>
            <person name="Tamura T."/>
        </authorList>
    </citation>
    <scope>NUCLEOTIDE SEQUENCE</scope>
    <source>
        <strain evidence="1">NBRC 16421</strain>
    </source>
</reference>
<dbReference type="RefSeq" id="WP_204008394.1">
    <property type="nucleotide sequence ID" value="NZ_BOPG01000081.1"/>
</dbReference>
<sequence length="187" mass="19984">MTTAIVPVGHYLGLVHDDSVGQARHRVRVGRGSEPLDSAEEAAVWFAAHSFTNLAQPVLWTRDRILDVLPEPRNLAASAVPILLRDGLLAEVDDAFADRHRVVPLTFGIGWRYGDDGLALGVGERAVSVDETVLAVWERGTEFPTLREACADAAPEAPDAALAAMTAALHRLLAVSAAYVDVAATSR</sequence>
<gene>
    <name evidence="1" type="ORF">Vau01_101430</name>
</gene>
<protein>
    <submittedName>
        <fullName evidence="1">Uncharacterized protein</fullName>
    </submittedName>
</protein>
<dbReference type="EMBL" id="BOPG01000081">
    <property type="protein sequence ID" value="GIJ62627.1"/>
    <property type="molecule type" value="Genomic_DNA"/>
</dbReference>